<name>A0ABY6MV25_9BURK</name>
<dbReference type="SUPFAM" id="SSF55869">
    <property type="entry name" value="DNA topoisomerase I domain"/>
    <property type="match status" value="1"/>
</dbReference>
<gene>
    <name evidence="10" type="ORF">OMP39_04605</name>
</gene>
<proteinExistence type="inferred from homology"/>
<dbReference type="CDD" id="cd00659">
    <property type="entry name" value="Topo_IB_C"/>
    <property type="match status" value="1"/>
</dbReference>
<evidence type="ECO:0000259" key="8">
    <source>
        <dbReference type="Pfam" id="PF01028"/>
    </source>
</evidence>
<evidence type="ECO:0000256" key="3">
    <source>
        <dbReference type="ARBA" id="ARBA00012891"/>
    </source>
</evidence>
<dbReference type="Gene3D" id="3.30.66.10">
    <property type="entry name" value="DNA topoisomerase I domain"/>
    <property type="match status" value="1"/>
</dbReference>
<dbReference type="RefSeq" id="WP_264893618.1">
    <property type="nucleotide sequence ID" value="NZ_CP110257.1"/>
</dbReference>
<keyword evidence="4" id="KW-0799">Topoisomerase</keyword>
<evidence type="ECO:0000259" key="9">
    <source>
        <dbReference type="Pfam" id="PF21338"/>
    </source>
</evidence>
<dbReference type="SUPFAM" id="SSF56349">
    <property type="entry name" value="DNA breaking-rejoining enzymes"/>
    <property type="match status" value="1"/>
</dbReference>
<evidence type="ECO:0000313" key="11">
    <source>
        <dbReference type="Proteomes" id="UP001163266"/>
    </source>
</evidence>
<keyword evidence="5" id="KW-0238">DNA-binding</keyword>
<evidence type="ECO:0000256" key="6">
    <source>
        <dbReference type="ARBA" id="ARBA00023235"/>
    </source>
</evidence>
<dbReference type="Proteomes" id="UP001163266">
    <property type="component" value="Chromosome"/>
</dbReference>
<feature type="domain" description="DNA topoisomerase IB N-terminal" evidence="9">
    <location>
        <begin position="60"/>
        <end position="107"/>
    </location>
</feature>
<organism evidence="10 11">
    <name type="scientific">Caldimonas aquatica</name>
    <dbReference type="NCBI Taxonomy" id="376175"/>
    <lineage>
        <taxon>Bacteria</taxon>
        <taxon>Pseudomonadati</taxon>
        <taxon>Pseudomonadota</taxon>
        <taxon>Betaproteobacteria</taxon>
        <taxon>Burkholderiales</taxon>
        <taxon>Sphaerotilaceae</taxon>
        <taxon>Caldimonas</taxon>
    </lineage>
</organism>
<dbReference type="InterPro" id="IPR049331">
    <property type="entry name" value="Top1B_N_bact"/>
</dbReference>
<evidence type="ECO:0000313" key="10">
    <source>
        <dbReference type="EMBL" id="UZD55865.1"/>
    </source>
</evidence>
<dbReference type="Gene3D" id="3.90.15.10">
    <property type="entry name" value="Topoisomerase I, Chain A, domain 3"/>
    <property type="match status" value="1"/>
</dbReference>
<dbReference type="PROSITE" id="PS52038">
    <property type="entry name" value="TOPO_IB_2"/>
    <property type="match status" value="1"/>
</dbReference>
<comment type="catalytic activity">
    <reaction evidence="1">
        <text>ATP-independent breakage of single-stranded DNA, followed by passage and rejoining.</text>
        <dbReference type="EC" id="5.6.2.1"/>
    </reaction>
</comment>
<dbReference type="Gene3D" id="1.10.132.120">
    <property type="match status" value="1"/>
</dbReference>
<dbReference type="EC" id="5.6.2.1" evidence="3"/>
<evidence type="ECO:0000256" key="7">
    <source>
        <dbReference type="SAM" id="MobiDB-lite"/>
    </source>
</evidence>
<dbReference type="InterPro" id="IPR011010">
    <property type="entry name" value="DNA_brk_join_enz"/>
</dbReference>
<comment type="similarity">
    <text evidence="2">Belongs to the type IB topoisomerase family.</text>
</comment>
<keyword evidence="11" id="KW-1185">Reference proteome</keyword>
<dbReference type="InterPro" id="IPR014711">
    <property type="entry name" value="TopoI_cat_a-hlx-sub_euk"/>
</dbReference>
<evidence type="ECO:0000256" key="4">
    <source>
        <dbReference type="ARBA" id="ARBA00023029"/>
    </source>
</evidence>
<protein>
    <recommendedName>
        <fullName evidence="3">DNA topoisomerase</fullName>
        <ecNumber evidence="3">5.6.2.1</ecNumber>
    </recommendedName>
</protein>
<feature type="region of interest" description="Disordered" evidence="7">
    <location>
        <begin position="1"/>
        <end position="20"/>
    </location>
</feature>
<accession>A0ABY6MV25</accession>
<dbReference type="Pfam" id="PF21338">
    <property type="entry name" value="Top1B_N_bact"/>
    <property type="match status" value="1"/>
</dbReference>
<dbReference type="InterPro" id="IPR035447">
    <property type="entry name" value="DNA_topo_I_N_sf"/>
</dbReference>
<keyword evidence="6" id="KW-0413">Isomerase</keyword>
<feature type="domain" description="DNA topoisomerase I catalytic core eukaryotic-type" evidence="8">
    <location>
        <begin position="123"/>
        <end position="333"/>
    </location>
</feature>
<dbReference type="InterPro" id="IPR013500">
    <property type="entry name" value="TopoI_cat_euk"/>
</dbReference>
<evidence type="ECO:0000256" key="2">
    <source>
        <dbReference type="ARBA" id="ARBA00006645"/>
    </source>
</evidence>
<evidence type="ECO:0000256" key="1">
    <source>
        <dbReference type="ARBA" id="ARBA00000213"/>
    </source>
</evidence>
<dbReference type="Pfam" id="PF01028">
    <property type="entry name" value="Topoisom_I"/>
    <property type="match status" value="1"/>
</dbReference>
<reference evidence="10" key="1">
    <citation type="submission" date="2022-10" db="EMBL/GenBank/DDBJ databases">
        <title>Complete genome sequence of Schlegelella aquatica LMG 23380.</title>
        <authorList>
            <person name="Musilova J."/>
            <person name="Kourilova X."/>
            <person name="Bezdicek M."/>
            <person name="Hermankova K."/>
            <person name="Obruca S."/>
            <person name="Sedlar K."/>
        </authorList>
    </citation>
    <scope>NUCLEOTIDE SEQUENCE</scope>
    <source>
        <strain evidence="10">LMG 23380</strain>
    </source>
</reference>
<dbReference type="InterPro" id="IPR001631">
    <property type="entry name" value="TopoI"/>
</dbReference>
<dbReference type="EMBL" id="CP110257">
    <property type="protein sequence ID" value="UZD55865.1"/>
    <property type="molecule type" value="Genomic_DNA"/>
</dbReference>
<evidence type="ECO:0000256" key="5">
    <source>
        <dbReference type="ARBA" id="ARBA00023125"/>
    </source>
</evidence>
<dbReference type="PRINTS" id="PR00416">
    <property type="entry name" value="EUTPISMRASEI"/>
</dbReference>
<sequence length="369" mass="41392">MNGALQEAQPTASPRPGTAVRVDRRLSRALKELLDQPPPKLVYVNDTMPGYRRVRRGDAFEYLDTEGRPLRDEAALRRIRSLAIPPAYTDVWICPRADGHLQATGRDARGRKQYRYHPYWQVLRDCDKFDRMLAFGEALPRIRARVRRHLALRGLPREKVLAALVQLLDTTFIRVGNDEYARENGSFGLTTLRTRHAAVRGDTLRLKFKGKSGVLHDIAVTDRQLARIVRRCQELPGQDLFQYLDEAGEIRSVGSTDVNDYLRDIGGSDFTAKDFRTWHGSVQALEQLGSLTASSPTEAKRMVKAALSQVAERLGNTVAVCRKSYVHPKIVEAFLEGKLQSPRAAGKAPRALTPAERRLMAFLRAGSAA</sequence>